<dbReference type="InterPro" id="IPR020845">
    <property type="entry name" value="AMP-binding_CS"/>
</dbReference>
<dbReference type="GO" id="GO:0006631">
    <property type="term" value="P:fatty acid metabolic process"/>
    <property type="evidence" value="ECO:0007669"/>
    <property type="project" value="TreeGrafter"/>
</dbReference>
<evidence type="ECO:0000259" key="3">
    <source>
        <dbReference type="Pfam" id="PF00501"/>
    </source>
</evidence>
<dbReference type="Pfam" id="PF00501">
    <property type="entry name" value="AMP-binding"/>
    <property type="match status" value="1"/>
</dbReference>
<dbReference type="InterPro" id="IPR020459">
    <property type="entry name" value="AMP-binding"/>
</dbReference>
<dbReference type="InterPro" id="IPR025110">
    <property type="entry name" value="AMP-bd_C"/>
</dbReference>
<sequence length="517" mass="56424">MNPTGQTIRSLIDYHADKSPDQTFVAYPETGISHTWSEFQVRVQAIAGHLTGLKLPSGVPVTGLLGNGQAALEFFLGGMYGGLQVLLANPLAGPDILAYVLDHSETTTLFVAPQHENLLEKALSKLSKTPQMIPTHPDNGPDWGVIGTNEKLLATAPRPEDVAMLIYTSGTTGRPKGVILTHESLLHGGWNTEVAHELTSEDRCLCVLPLCHINAQVVSVMGTLVSGSELVMPNNFQVSKFWQWIVSWKCTWFSVVPTILSYLLNTEENAKLKSQLGHVRFGRSASAPLPPALHKAFENRFGISIVETMGITETSCPLLSNPLDPALHKLGSVGIAYGNEVRIANAEGKEVAAGEESEVQVRGQNVMQGYLKNPEATREAYTPDGWYRTGDLGKMDQDGYVFITGRVKELIIKGGENIAPREIDDVLYRHESVLEAAAFPLPDVHYGQTVAAAIAPRPGEEVTESALRKLCLEAMGEYRAPSQYFFLEELPKGPSGKIQRLKLTELFSDSTTTRSRV</sequence>
<dbReference type="AlphaFoldDB" id="A0A381UNB5"/>
<protein>
    <recommendedName>
        <fullName evidence="6">AMP-dependent synthetase/ligase domain-containing protein</fullName>
    </recommendedName>
</protein>
<dbReference type="Pfam" id="PF13193">
    <property type="entry name" value="AMP-binding_C"/>
    <property type="match status" value="1"/>
</dbReference>
<feature type="domain" description="AMP-dependent synthetase/ligase" evidence="3">
    <location>
        <begin position="14"/>
        <end position="371"/>
    </location>
</feature>
<dbReference type="PRINTS" id="PR00154">
    <property type="entry name" value="AMPBINDING"/>
</dbReference>
<dbReference type="InterPro" id="IPR042099">
    <property type="entry name" value="ANL_N_sf"/>
</dbReference>
<keyword evidence="2" id="KW-0436">Ligase</keyword>
<gene>
    <name evidence="5" type="ORF">METZ01_LOCUS82454</name>
</gene>
<organism evidence="5">
    <name type="scientific">marine metagenome</name>
    <dbReference type="NCBI Taxonomy" id="408172"/>
    <lineage>
        <taxon>unclassified sequences</taxon>
        <taxon>metagenomes</taxon>
        <taxon>ecological metagenomes</taxon>
    </lineage>
</organism>
<dbReference type="InterPro" id="IPR045851">
    <property type="entry name" value="AMP-bd_C_sf"/>
</dbReference>
<evidence type="ECO:0000259" key="4">
    <source>
        <dbReference type="Pfam" id="PF13193"/>
    </source>
</evidence>
<dbReference type="EMBL" id="UINC01006782">
    <property type="protein sequence ID" value="SVA29600.1"/>
    <property type="molecule type" value="Genomic_DNA"/>
</dbReference>
<evidence type="ECO:0000256" key="1">
    <source>
        <dbReference type="ARBA" id="ARBA00006432"/>
    </source>
</evidence>
<name>A0A381UNB5_9ZZZZ</name>
<dbReference type="InterPro" id="IPR000873">
    <property type="entry name" value="AMP-dep_synth/lig_dom"/>
</dbReference>
<evidence type="ECO:0000256" key="2">
    <source>
        <dbReference type="ARBA" id="ARBA00022598"/>
    </source>
</evidence>
<dbReference type="Gene3D" id="3.30.300.30">
    <property type="match status" value="1"/>
</dbReference>
<feature type="domain" description="AMP-binding enzyme C-terminal" evidence="4">
    <location>
        <begin position="422"/>
        <end position="497"/>
    </location>
</feature>
<dbReference type="PROSITE" id="PS00455">
    <property type="entry name" value="AMP_BINDING"/>
    <property type="match status" value="1"/>
</dbReference>
<evidence type="ECO:0008006" key="6">
    <source>
        <dbReference type="Google" id="ProtNLM"/>
    </source>
</evidence>
<dbReference type="GO" id="GO:0031956">
    <property type="term" value="F:medium-chain fatty acid-CoA ligase activity"/>
    <property type="evidence" value="ECO:0007669"/>
    <property type="project" value="TreeGrafter"/>
</dbReference>
<evidence type="ECO:0000313" key="5">
    <source>
        <dbReference type="EMBL" id="SVA29600.1"/>
    </source>
</evidence>
<dbReference type="PANTHER" id="PTHR43201:SF5">
    <property type="entry name" value="MEDIUM-CHAIN ACYL-COA LIGASE ACSF2, MITOCHONDRIAL"/>
    <property type="match status" value="1"/>
</dbReference>
<dbReference type="Gene3D" id="3.40.50.12780">
    <property type="entry name" value="N-terminal domain of ligase-like"/>
    <property type="match status" value="1"/>
</dbReference>
<accession>A0A381UNB5</accession>
<reference evidence="5" key="1">
    <citation type="submission" date="2018-05" db="EMBL/GenBank/DDBJ databases">
        <authorList>
            <person name="Lanie J.A."/>
            <person name="Ng W.-L."/>
            <person name="Kazmierczak K.M."/>
            <person name="Andrzejewski T.M."/>
            <person name="Davidsen T.M."/>
            <person name="Wayne K.J."/>
            <person name="Tettelin H."/>
            <person name="Glass J.I."/>
            <person name="Rusch D."/>
            <person name="Podicherti R."/>
            <person name="Tsui H.-C.T."/>
            <person name="Winkler M.E."/>
        </authorList>
    </citation>
    <scope>NUCLEOTIDE SEQUENCE</scope>
</reference>
<comment type="similarity">
    <text evidence="1">Belongs to the ATP-dependent AMP-binding enzyme family.</text>
</comment>
<dbReference type="PANTHER" id="PTHR43201">
    <property type="entry name" value="ACYL-COA SYNTHETASE"/>
    <property type="match status" value="1"/>
</dbReference>
<proteinExistence type="inferred from homology"/>
<dbReference type="SUPFAM" id="SSF56801">
    <property type="entry name" value="Acetyl-CoA synthetase-like"/>
    <property type="match status" value="1"/>
</dbReference>